<evidence type="ECO:0000313" key="3">
    <source>
        <dbReference type="EMBL" id="MDO7874884.1"/>
    </source>
</evidence>
<feature type="region of interest" description="Disordered" evidence="1">
    <location>
        <begin position="52"/>
        <end position="74"/>
    </location>
</feature>
<reference evidence="3" key="1">
    <citation type="submission" date="2023-07" db="EMBL/GenBank/DDBJ databases">
        <authorList>
            <person name="Kim M.K."/>
        </authorList>
    </citation>
    <scope>NUCLEOTIDE SEQUENCE</scope>
    <source>
        <strain evidence="3">ASUV-10-1</strain>
    </source>
</reference>
<dbReference type="EMBL" id="JAUQSY010000005">
    <property type="protein sequence ID" value="MDO7874884.1"/>
    <property type="molecule type" value="Genomic_DNA"/>
</dbReference>
<keyword evidence="4" id="KW-1185">Reference proteome</keyword>
<sequence>MKALVKLVLLLALIVGGKLAKEAAPVTVAQSPVSATQQEKSNRVVMVHQVLTSEPVAPSEEQPRQGSPIVTEMF</sequence>
<comment type="caution">
    <text evidence="3">The sequence shown here is derived from an EMBL/GenBank/DDBJ whole genome shotgun (WGS) entry which is preliminary data.</text>
</comment>
<accession>A0ABT9BB17</accession>
<name>A0ABT9BB17_9BACT</name>
<evidence type="ECO:0000256" key="1">
    <source>
        <dbReference type="SAM" id="MobiDB-lite"/>
    </source>
</evidence>
<evidence type="ECO:0000313" key="4">
    <source>
        <dbReference type="Proteomes" id="UP001176429"/>
    </source>
</evidence>
<proteinExistence type="predicted"/>
<keyword evidence="2" id="KW-0732">Signal</keyword>
<feature type="chain" id="PRO_5046038142" evidence="2">
    <location>
        <begin position="21"/>
        <end position="74"/>
    </location>
</feature>
<evidence type="ECO:0000256" key="2">
    <source>
        <dbReference type="SAM" id="SignalP"/>
    </source>
</evidence>
<gene>
    <name evidence="3" type="ORF">Q5H93_09090</name>
</gene>
<organism evidence="3 4">
    <name type="scientific">Hymenobacter aranciens</name>
    <dbReference type="NCBI Taxonomy" id="3063996"/>
    <lineage>
        <taxon>Bacteria</taxon>
        <taxon>Pseudomonadati</taxon>
        <taxon>Bacteroidota</taxon>
        <taxon>Cytophagia</taxon>
        <taxon>Cytophagales</taxon>
        <taxon>Hymenobacteraceae</taxon>
        <taxon>Hymenobacter</taxon>
    </lineage>
</organism>
<dbReference type="RefSeq" id="WP_305006199.1">
    <property type="nucleotide sequence ID" value="NZ_JAUQSY010000005.1"/>
</dbReference>
<dbReference type="Proteomes" id="UP001176429">
    <property type="component" value="Unassembled WGS sequence"/>
</dbReference>
<feature type="signal peptide" evidence="2">
    <location>
        <begin position="1"/>
        <end position="20"/>
    </location>
</feature>
<protein>
    <submittedName>
        <fullName evidence="3">Uncharacterized protein</fullName>
    </submittedName>
</protein>